<dbReference type="SMART" id="SM00449">
    <property type="entry name" value="SPRY"/>
    <property type="match status" value="1"/>
</dbReference>
<dbReference type="PANTHER" id="PTHR12864">
    <property type="entry name" value="RAN BINDING PROTEIN 9-RELATED"/>
    <property type="match status" value="1"/>
</dbReference>
<dbReference type="InterPro" id="IPR003877">
    <property type="entry name" value="SPRY_dom"/>
</dbReference>
<dbReference type="InterPro" id="IPR001870">
    <property type="entry name" value="B30.2/SPRY"/>
</dbReference>
<dbReference type="InterPro" id="IPR013320">
    <property type="entry name" value="ConA-like_dom_sf"/>
</dbReference>
<feature type="domain" description="B30.2/SPRY" evidence="2">
    <location>
        <begin position="1"/>
        <end position="203"/>
    </location>
</feature>
<dbReference type="EMBL" id="QKWP01000395">
    <property type="protein sequence ID" value="RIB20841.1"/>
    <property type="molecule type" value="Genomic_DNA"/>
</dbReference>
<evidence type="ECO:0000256" key="1">
    <source>
        <dbReference type="SAM" id="Coils"/>
    </source>
</evidence>
<evidence type="ECO:0000313" key="3">
    <source>
        <dbReference type="EMBL" id="RIB20841.1"/>
    </source>
</evidence>
<reference evidence="3 4" key="1">
    <citation type="submission" date="2018-06" db="EMBL/GenBank/DDBJ databases">
        <title>Comparative genomics reveals the genomic features of Rhizophagus irregularis, R. cerebriforme, R. diaphanum and Gigaspora rosea, and their symbiotic lifestyle signature.</title>
        <authorList>
            <person name="Morin E."/>
            <person name="San Clemente H."/>
            <person name="Chen E.C.H."/>
            <person name="De La Providencia I."/>
            <person name="Hainaut M."/>
            <person name="Kuo A."/>
            <person name="Kohler A."/>
            <person name="Murat C."/>
            <person name="Tang N."/>
            <person name="Roy S."/>
            <person name="Loubradou J."/>
            <person name="Henrissat B."/>
            <person name="Grigoriev I.V."/>
            <person name="Corradi N."/>
            <person name="Roux C."/>
            <person name="Martin F.M."/>
        </authorList>
    </citation>
    <scope>NUCLEOTIDE SEQUENCE [LARGE SCALE GENOMIC DNA]</scope>
    <source>
        <strain evidence="3 4">DAOM 194757</strain>
    </source>
</reference>
<dbReference type="Pfam" id="PF00622">
    <property type="entry name" value="SPRY"/>
    <property type="match status" value="1"/>
</dbReference>
<dbReference type="GO" id="GO:0030246">
    <property type="term" value="F:carbohydrate binding"/>
    <property type="evidence" value="ECO:0007669"/>
    <property type="project" value="UniProtKB-KW"/>
</dbReference>
<name>A0A397VG78_9GLOM</name>
<dbReference type="Gene3D" id="2.60.120.920">
    <property type="match status" value="1"/>
</dbReference>
<evidence type="ECO:0000259" key="2">
    <source>
        <dbReference type="PROSITE" id="PS50188"/>
    </source>
</evidence>
<dbReference type="InterPro" id="IPR011990">
    <property type="entry name" value="TPR-like_helical_dom_sf"/>
</dbReference>
<feature type="coiled-coil region" evidence="1">
    <location>
        <begin position="286"/>
        <end position="313"/>
    </location>
</feature>
<dbReference type="PROSITE" id="PS50188">
    <property type="entry name" value="B302_SPRY"/>
    <property type="match status" value="1"/>
</dbReference>
<dbReference type="Proteomes" id="UP000266673">
    <property type="component" value="Unassembled WGS sequence"/>
</dbReference>
<keyword evidence="4" id="KW-1185">Reference proteome</keyword>
<dbReference type="SUPFAM" id="SSF49899">
    <property type="entry name" value="Concanavalin A-like lectins/glucanases"/>
    <property type="match status" value="1"/>
</dbReference>
<evidence type="ECO:0000313" key="4">
    <source>
        <dbReference type="Proteomes" id="UP000266673"/>
    </source>
</evidence>
<dbReference type="InterPro" id="IPR043136">
    <property type="entry name" value="B30.2/SPRY_sf"/>
</dbReference>
<sequence>MDETTSFNDLVLPTAWNIDDKSQFINIDSNGLKLNYTNPNGYKAAVIRANNPIPSQCGLFYFEVEITNEGKNGMIGVGYCTKQSDISIDDFMPGQGCIEDKENRKNEEDKPWGCAYHGDDGQLFCSGSGKPYGPTYSAGDTIGCYLNLRNNDKMIFYTKNGVNLGIACYLPNNFDYLKNKLYPCIGLRSQDASAEANFGHNKFKYLTMTNDDIGKELWEACWINSKTFDQYVNKLKNNPSDASALISRGKAYLIIGRYKEACEDLTGLIRSLIKEGEEDLTEKEDLAGLIRLLEEGEDKKKKEKEEEKDLMSRLNR</sequence>
<keyword evidence="1" id="KW-0175">Coiled coil</keyword>
<dbReference type="InterPro" id="IPR050618">
    <property type="entry name" value="Ubq-SigPath_Reg"/>
</dbReference>
<dbReference type="OrthoDB" id="10362806at2759"/>
<organism evidence="3 4">
    <name type="scientific">Gigaspora rosea</name>
    <dbReference type="NCBI Taxonomy" id="44941"/>
    <lineage>
        <taxon>Eukaryota</taxon>
        <taxon>Fungi</taxon>
        <taxon>Fungi incertae sedis</taxon>
        <taxon>Mucoromycota</taxon>
        <taxon>Glomeromycotina</taxon>
        <taxon>Glomeromycetes</taxon>
        <taxon>Diversisporales</taxon>
        <taxon>Gigasporaceae</taxon>
        <taxon>Gigaspora</taxon>
    </lineage>
</organism>
<keyword evidence="3" id="KW-0430">Lectin</keyword>
<gene>
    <name evidence="3" type="ORF">C2G38_1154674</name>
</gene>
<accession>A0A397VG78</accession>
<dbReference type="Gene3D" id="1.25.40.10">
    <property type="entry name" value="Tetratricopeptide repeat domain"/>
    <property type="match status" value="1"/>
</dbReference>
<dbReference type="AlphaFoldDB" id="A0A397VG78"/>
<proteinExistence type="predicted"/>
<comment type="caution">
    <text evidence="3">The sequence shown here is derived from an EMBL/GenBank/DDBJ whole genome shotgun (WGS) entry which is preliminary data.</text>
</comment>
<protein>
    <submittedName>
        <fullName evidence="3">Concanavalin A-like lectin/glucanase domain-containing protein</fullName>
    </submittedName>
</protein>